<evidence type="ECO:0000313" key="2">
    <source>
        <dbReference type="EMBL" id="MBB5121659.1"/>
    </source>
</evidence>
<dbReference type="AlphaFoldDB" id="A0A7W8BE14"/>
<evidence type="ECO:0008006" key="4">
    <source>
        <dbReference type="Google" id="ProtNLM"/>
    </source>
</evidence>
<feature type="region of interest" description="Disordered" evidence="1">
    <location>
        <begin position="367"/>
        <end position="429"/>
    </location>
</feature>
<proteinExistence type="predicted"/>
<dbReference type="RefSeq" id="WP_184743814.1">
    <property type="nucleotide sequence ID" value="NZ_JACHJF010000020.1"/>
</dbReference>
<accession>A0A7W8BE14</accession>
<dbReference type="EMBL" id="JACHJF010000020">
    <property type="protein sequence ID" value="MBB5121659.1"/>
    <property type="molecule type" value="Genomic_DNA"/>
</dbReference>
<comment type="caution">
    <text evidence="2">The sequence shown here is derived from an EMBL/GenBank/DDBJ whole genome shotgun (WGS) entry which is preliminary data.</text>
</comment>
<reference evidence="2 3" key="1">
    <citation type="submission" date="2020-08" db="EMBL/GenBank/DDBJ databases">
        <title>Genomic Encyclopedia of Type Strains, Phase III (KMG-III): the genomes of soil and plant-associated and newly described type strains.</title>
        <authorList>
            <person name="Whitman W."/>
        </authorList>
    </citation>
    <scope>NUCLEOTIDE SEQUENCE [LARGE SCALE GENOMIC DNA]</scope>
    <source>
        <strain evidence="2 3">CECT 3259</strain>
    </source>
</reference>
<dbReference type="Proteomes" id="UP000528608">
    <property type="component" value="Unassembled WGS sequence"/>
</dbReference>
<feature type="compositionally biased region" description="Pro residues" evidence="1">
    <location>
        <begin position="385"/>
        <end position="404"/>
    </location>
</feature>
<organism evidence="2 3">
    <name type="scientific">Streptomyces eurocidicus</name>
    <name type="common">Streptoverticillium eurocidicus</name>
    <dbReference type="NCBI Taxonomy" id="66423"/>
    <lineage>
        <taxon>Bacteria</taxon>
        <taxon>Bacillati</taxon>
        <taxon>Actinomycetota</taxon>
        <taxon>Actinomycetes</taxon>
        <taxon>Kitasatosporales</taxon>
        <taxon>Streptomycetaceae</taxon>
        <taxon>Streptomyces</taxon>
    </lineage>
</organism>
<gene>
    <name evidence="2" type="ORF">FHS36_005128</name>
</gene>
<protein>
    <recommendedName>
        <fullName evidence="4">PE-PGRS family protein</fullName>
    </recommendedName>
</protein>
<name>A0A7W8BE14_STREU</name>
<evidence type="ECO:0000256" key="1">
    <source>
        <dbReference type="SAM" id="MobiDB-lite"/>
    </source>
</evidence>
<sequence>MSQQPQWQQDANRHTQLVDPVVTIQELSRFKPLRTTRIDYALVFTTAQGGLDAYLPPNRPSRTELATRRWTSVYEVDMGLHEAAAVLALPGSNDAFLFEVSMNCSWQVLTPAAFVASGERDVPGMVQRLVDDAVRPVLRGYAMEDSAAAEQAAQRALAAAGPLGAVAGLHVRCGIQIRRDEAALAHERELRDIEFARRKLDPQHALLMREDELAAERAVAQSEHQHRVELRAQNLGHERRMVQGRQELELQEIEAKKIQYYTYYLERGGPSAMAFQLARHPEDARLVMQNLREDQLRAMQSQLQVALQALGGGPGGLEEHQLDEPRRLAANVIREVLSAKLPLSAPDGVPPVEGTVGVPPVEGAAREEVAGGPAEPGDDVIVPADAPPRAPVDAPAPPAAPPRAPVNGTAPPAAGPVFGYRTSTPPAGQ</sequence>
<evidence type="ECO:0000313" key="3">
    <source>
        <dbReference type="Proteomes" id="UP000528608"/>
    </source>
</evidence>